<gene>
    <name evidence="2" type="ORF">J9317_06090</name>
</gene>
<dbReference type="Proteomes" id="UP000682403">
    <property type="component" value="Unassembled WGS sequence"/>
</dbReference>
<dbReference type="InterPro" id="IPR013830">
    <property type="entry name" value="SGNH_hydro"/>
</dbReference>
<organism evidence="2 3">
    <name type="scientific">Metabacillus flavus</name>
    <dbReference type="NCBI Taxonomy" id="2823519"/>
    <lineage>
        <taxon>Bacteria</taxon>
        <taxon>Bacillati</taxon>
        <taxon>Bacillota</taxon>
        <taxon>Bacilli</taxon>
        <taxon>Bacillales</taxon>
        <taxon>Bacillaceae</taxon>
        <taxon>Metabacillus</taxon>
    </lineage>
</organism>
<proteinExistence type="predicted"/>
<evidence type="ECO:0000313" key="2">
    <source>
        <dbReference type="EMBL" id="MBS2968328.1"/>
    </source>
</evidence>
<feature type="domain" description="SGNH hydrolase-type esterase" evidence="1">
    <location>
        <begin position="5"/>
        <end position="159"/>
    </location>
</feature>
<sequence>MNIALIGDSLTEGRPGIPFSRLLKEQFPGFRFDNLGKGGDTVLSLYARLSKKKLPAPYDLTFLWIGVNDVYTKMLNAQAQIPAKDEKEFEEVYKKCVEIILASSKRVVLATPALIGEHVDNQANKQLRALSSIILSTAENHPKLLCLDLHTIFKNHLAHTTSSDYISVKVTRIMADALFYRKPSRIDELSKKRGLHLTLDGVHLNSLGAQIAASEYAQLIETENKKAAL</sequence>
<dbReference type="Pfam" id="PF13472">
    <property type="entry name" value="Lipase_GDSL_2"/>
    <property type="match status" value="1"/>
</dbReference>
<evidence type="ECO:0000259" key="1">
    <source>
        <dbReference type="Pfam" id="PF13472"/>
    </source>
</evidence>
<dbReference type="RefSeq" id="WP_211557045.1">
    <property type="nucleotide sequence ID" value="NZ_JAGVRK010000001.1"/>
</dbReference>
<dbReference type="CDD" id="cd00229">
    <property type="entry name" value="SGNH_hydrolase"/>
    <property type="match status" value="1"/>
</dbReference>
<accession>A0ABS5LCR4</accession>
<reference evidence="2 3" key="1">
    <citation type="submission" date="2021-04" db="EMBL/GenBank/DDBJ databases">
        <title>Metabacillus sp. strain KIGAM252 whole genome sequence.</title>
        <authorList>
            <person name="Seo M.-J."/>
            <person name="Cho E.-S."/>
            <person name="Hwang C.Y."/>
            <person name="Yoon D.J."/>
        </authorList>
    </citation>
    <scope>NUCLEOTIDE SEQUENCE [LARGE SCALE GENOMIC DNA]</scope>
    <source>
        <strain evidence="2 3">KIGAM252</strain>
    </source>
</reference>
<dbReference type="PANTHER" id="PTHR30383">
    <property type="entry name" value="THIOESTERASE 1/PROTEASE 1/LYSOPHOSPHOLIPASE L1"/>
    <property type="match status" value="1"/>
</dbReference>
<dbReference type="PANTHER" id="PTHR30383:SF29">
    <property type="entry name" value="SGNH HYDROLASE-TYPE ESTERASE DOMAIN-CONTAINING PROTEIN"/>
    <property type="match status" value="1"/>
</dbReference>
<dbReference type="EMBL" id="JAGVRK010000001">
    <property type="protein sequence ID" value="MBS2968328.1"/>
    <property type="molecule type" value="Genomic_DNA"/>
</dbReference>
<dbReference type="InterPro" id="IPR036514">
    <property type="entry name" value="SGNH_hydro_sf"/>
</dbReference>
<protein>
    <submittedName>
        <fullName evidence="2">SGNH/GDSL hydrolase family protein</fullName>
    </submittedName>
</protein>
<dbReference type="InterPro" id="IPR051532">
    <property type="entry name" value="Ester_Hydrolysis_Enzymes"/>
</dbReference>
<comment type="caution">
    <text evidence="2">The sequence shown here is derived from an EMBL/GenBank/DDBJ whole genome shotgun (WGS) entry which is preliminary data.</text>
</comment>
<keyword evidence="2" id="KW-0378">Hydrolase</keyword>
<dbReference type="SUPFAM" id="SSF52266">
    <property type="entry name" value="SGNH hydrolase"/>
    <property type="match status" value="1"/>
</dbReference>
<keyword evidence="3" id="KW-1185">Reference proteome</keyword>
<dbReference type="Gene3D" id="3.40.50.1110">
    <property type="entry name" value="SGNH hydrolase"/>
    <property type="match status" value="1"/>
</dbReference>
<name>A0ABS5LCR4_9BACI</name>
<dbReference type="GO" id="GO:0016787">
    <property type="term" value="F:hydrolase activity"/>
    <property type="evidence" value="ECO:0007669"/>
    <property type="project" value="UniProtKB-KW"/>
</dbReference>
<evidence type="ECO:0000313" key="3">
    <source>
        <dbReference type="Proteomes" id="UP000682403"/>
    </source>
</evidence>